<dbReference type="GO" id="GO:0005886">
    <property type="term" value="C:plasma membrane"/>
    <property type="evidence" value="ECO:0007669"/>
    <property type="project" value="UniProtKB-SubCell"/>
</dbReference>
<dbReference type="GO" id="GO:0009061">
    <property type="term" value="P:anaerobic respiration"/>
    <property type="evidence" value="ECO:0007669"/>
    <property type="project" value="TreeGrafter"/>
</dbReference>
<feature type="binding site" description="covalent" evidence="15">
    <location>
        <position position="131"/>
    </location>
    <ligand>
        <name>heme</name>
        <dbReference type="ChEBI" id="CHEBI:30413"/>
        <label>3</label>
    </ligand>
</feature>
<feature type="binding site" description="covalent" evidence="15">
    <location>
        <position position="166"/>
    </location>
    <ligand>
        <name>heme</name>
        <dbReference type="ChEBI" id="CHEBI:30413"/>
        <label>4</label>
    </ligand>
</feature>
<dbReference type="GO" id="GO:0009055">
    <property type="term" value="F:electron transfer activity"/>
    <property type="evidence" value="ECO:0007669"/>
    <property type="project" value="UniProtKB-UniRule"/>
</dbReference>
<feature type="binding site" description="covalent" evidence="15">
    <location>
        <position position="71"/>
    </location>
    <ligand>
        <name>heme</name>
        <dbReference type="ChEBI" id="CHEBI:30413"/>
        <label>2</label>
    </ligand>
</feature>
<dbReference type="PANTHER" id="PTHR30333:SF1">
    <property type="entry name" value="CYTOCHROME C-TYPE PROTEIN NAPC"/>
    <property type="match status" value="1"/>
</dbReference>
<evidence type="ECO:0000256" key="12">
    <source>
        <dbReference type="ARBA" id="ARBA00023004"/>
    </source>
</evidence>
<feature type="binding site" description="axial binding residue" evidence="16">
    <location>
        <position position="135"/>
    </location>
    <ligand>
        <name>heme</name>
        <dbReference type="ChEBI" id="CHEBI:30413"/>
        <label>3</label>
    </ligand>
    <ligandPart>
        <name>Fe</name>
        <dbReference type="ChEBI" id="CHEBI:18248"/>
    </ligandPart>
</feature>
<dbReference type="InterPro" id="IPR051174">
    <property type="entry name" value="Cytochrome_c-type_ET"/>
</dbReference>
<protein>
    <recommendedName>
        <fullName evidence="14">Cytochrome c-type protein</fullName>
    </recommendedName>
</protein>
<feature type="binding site" description="covalent" evidence="15">
    <location>
        <position position="45"/>
    </location>
    <ligand>
        <name>heme</name>
        <dbReference type="ChEBI" id="CHEBI:30413"/>
        <label>1</label>
    </ligand>
</feature>
<keyword evidence="10 14" id="KW-0249">Electron transport</keyword>
<feature type="binding site" description="axial binding residue" evidence="16">
    <location>
        <position position="46"/>
    </location>
    <ligand>
        <name>heme</name>
        <dbReference type="ChEBI" id="CHEBI:30413"/>
        <label>1</label>
    </ligand>
    <ligandPart>
        <name>Fe</name>
        <dbReference type="ChEBI" id="CHEBI:18248"/>
    </ligandPart>
</feature>
<comment type="PTM">
    <text evidence="15">Binds 5 heme groups per subunit.</text>
</comment>
<keyword evidence="8 17" id="KW-0812">Transmembrane</keyword>
<evidence type="ECO:0000256" key="3">
    <source>
        <dbReference type="ARBA" id="ARBA00007395"/>
    </source>
</evidence>
<comment type="subcellular location">
    <subcellularLocation>
        <location evidence="1">Cell inner membrane</location>
        <topology evidence="1">Single-pass type II membrane protein</topology>
    </subcellularLocation>
</comment>
<dbReference type="InterPro" id="IPR009154">
    <property type="entry name" value="Membr-bd_4haem_cyt_TorC"/>
</dbReference>
<dbReference type="Pfam" id="PF03264">
    <property type="entry name" value="Cytochrom_NNT"/>
    <property type="match status" value="1"/>
</dbReference>
<dbReference type="InterPro" id="IPR038266">
    <property type="entry name" value="NapC/NirT_cytc_sf"/>
</dbReference>
<evidence type="ECO:0000256" key="5">
    <source>
        <dbReference type="ARBA" id="ARBA00022475"/>
    </source>
</evidence>
<comment type="similarity">
    <text evidence="3">Belongs to the NapC/NirT/NrfH family.</text>
</comment>
<feature type="binding site" description="covalent" evidence="15">
    <location>
        <position position="323"/>
    </location>
    <ligand>
        <name>heme</name>
        <dbReference type="ChEBI" id="CHEBI:30413"/>
        <label>5</label>
    </ligand>
</feature>
<keyword evidence="12 14" id="KW-0408">Iron</keyword>
<evidence type="ECO:0000256" key="14">
    <source>
        <dbReference type="PIRNR" id="PIRNR000014"/>
    </source>
</evidence>
<dbReference type="EMBL" id="CAADFL010000018">
    <property type="protein sequence ID" value="VFK06510.1"/>
    <property type="molecule type" value="Genomic_DNA"/>
</dbReference>
<evidence type="ECO:0000256" key="15">
    <source>
        <dbReference type="PIRSR" id="PIRSR000014-1"/>
    </source>
</evidence>
<dbReference type="GO" id="GO:0005506">
    <property type="term" value="F:iron ion binding"/>
    <property type="evidence" value="ECO:0007669"/>
    <property type="project" value="UniProtKB-UniRule"/>
</dbReference>
<feature type="domain" description="NapC/NirT cytochrome c N-terminal" evidence="18">
    <location>
        <begin position="9"/>
        <end position="176"/>
    </location>
</feature>
<evidence type="ECO:0000256" key="2">
    <source>
        <dbReference type="ARBA" id="ARBA00006417"/>
    </source>
</evidence>
<keyword evidence="7 14" id="KW-0349">Heme</keyword>
<dbReference type="Gene3D" id="1.10.3820.10">
    <property type="entry name" value="Di-heme elbow motif domain"/>
    <property type="match status" value="1"/>
</dbReference>
<keyword evidence="6 14" id="KW-0997">Cell inner membrane</keyword>
<keyword evidence="4 14" id="KW-0813">Transport</keyword>
<evidence type="ECO:0000313" key="21">
    <source>
        <dbReference type="EMBL" id="VFK06510.1"/>
    </source>
</evidence>
<dbReference type="InterPro" id="IPR005126">
    <property type="entry name" value="NapC/NirT_cyt_c_N"/>
</dbReference>
<organism evidence="19">
    <name type="scientific">Candidatus Kentrum sp. FM</name>
    <dbReference type="NCBI Taxonomy" id="2126340"/>
    <lineage>
        <taxon>Bacteria</taxon>
        <taxon>Pseudomonadati</taxon>
        <taxon>Pseudomonadota</taxon>
        <taxon>Gammaproteobacteria</taxon>
        <taxon>Candidatus Kentrum</taxon>
    </lineage>
</organism>
<dbReference type="PANTHER" id="PTHR30333">
    <property type="entry name" value="CYTOCHROME C-TYPE PROTEIN"/>
    <property type="match status" value="1"/>
</dbReference>
<reference evidence="19" key="1">
    <citation type="submission" date="2019-02" db="EMBL/GenBank/DDBJ databases">
        <authorList>
            <person name="Gruber-Vodicka R. H."/>
            <person name="Seah K. B. B."/>
        </authorList>
    </citation>
    <scope>NUCLEOTIDE SEQUENCE</scope>
    <source>
        <strain evidence="19">BECK_BZ163</strain>
        <strain evidence="21">BECK_BZ164</strain>
        <strain evidence="20">BECK_BZ165</strain>
    </source>
</reference>
<dbReference type="AlphaFoldDB" id="A0A450RYM9"/>
<feature type="transmembrane region" description="Helical" evidence="17">
    <location>
        <begin position="12"/>
        <end position="34"/>
    </location>
</feature>
<dbReference type="EMBL" id="CAADFA010000301">
    <property type="protein sequence ID" value="VFJ61842.1"/>
    <property type="molecule type" value="Genomic_DNA"/>
</dbReference>
<evidence type="ECO:0000256" key="10">
    <source>
        <dbReference type="ARBA" id="ARBA00022982"/>
    </source>
</evidence>
<evidence type="ECO:0000256" key="7">
    <source>
        <dbReference type="ARBA" id="ARBA00022617"/>
    </source>
</evidence>
<evidence type="ECO:0000256" key="8">
    <source>
        <dbReference type="ARBA" id="ARBA00022692"/>
    </source>
</evidence>
<evidence type="ECO:0000259" key="18">
    <source>
        <dbReference type="Pfam" id="PF03264"/>
    </source>
</evidence>
<evidence type="ECO:0000313" key="20">
    <source>
        <dbReference type="EMBL" id="VFJ61842.1"/>
    </source>
</evidence>
<keyword evidence="11 17" id="KW-1133">Transmembrane helix</keyword>
<evidence type="ECO:0000256" key="1">
    <source>
        <dbReference type="ARBA" id="ARBA00004249"/>
    </source>
</evidence>
<dbReference type="GO" id="GO:0020037">
    <property type="term" value="F:heme binding"/>
    <property type="evidence" value="ECO:0007669"/>
    <property type="project" value="UniProtKB-UniRule"/>
</dbReference>
<accession>A0A450RYM9</accession>
<evidence type="ECO:0000256" key="17">
    <source>
        <dbReference type="SAM" id="Phobius"/>
    </source>
</evidence>
<sequence>MFKNIPTRSIIAILFIGVLLGFAVLAGFGTFVHYTSTNRFCATTCHEMRMVAEEYRESPFYKNTRGLRVGCADCHVPKPVVAKLWRKLSATRELYHKAMGSIDTPEKFETKRLTLARNEWQRLKESDSRECRNCHLYEAMAIDGQPNNARFWHPAAVDEGYTCIDCHKGFVHRMPDLEAQIEKAAQRFQAVLAADTLTTDRLYTVKATVLYFGPSPEDPIIAQLEPATPVTVLQRDSDRFRVRIRGRQYQTNVHTLYGDDDKMVALLRTRGEPVTVDKDTTRSGTTGLSWNFGQMEGWVSPDTLISRIGALWDYGKVLHENECVRCHVVFSPSDFWSTQWKHEIQNMRRKTDLIAEDMDILLKYLQYKAKPQGTI</sequence>
<dbReference type="SUPFAM" id="SSF48695">
    <property type="entry name" value="Multiheme cytochromes"/>
    <property type="match status" value="1"/>
</dbReference>
<feature type="binding site" description="axial binding residue" evidence="16">
    <location>
        <position position="327"/>
    </location>
    <ligand>
        <name>heme</name>
        <dbReference type="ChEBI" id="CHEBI:30413"/>
        <label>5</label>
    </ligand>
    <ligandPart>
        <name>Fe</name>
        <dbReference type="ChEBI" id="CHEBI:18248"/>
    </ligandPart>
</feature>
<evidence type="ECO:0000256" key="11">
    <source>
        <dbReference type="ARBA" id="ARBA00022989"/>
    </source>
</evidence>
<feature type="binding site" description="covalent" evidence="15">
    <location>
        <position position="134"/>
    </location>
    <ligand>
        <name>heme</name>
        <dbReference type="ChEBI" id="CHEBI:30413"/>
        <label>3</label>
    </ligand>
</feature>
<gene>
    <name evidence="19" type="ORF">BECKFM1743A_GA0114220_1001615</name>
    <name evidence="21" type="ORF">BECKFM1743B_GA0114221_1001816</name>
    <name evidence="20" type="ORF">BECKFM1743C_GA0114222_103013</name>
</gene>
<evidence type="ECO:0000256" key="13">
    <source>
        <dbReference type="ARBA" id="ARBA00023136"/>
    </source>
</evidence>
<feature type="binding site" description="axial binding residue" evidence="16">
    <location>
        <position position="75"/>
    </location>
    <ligand>
        <name>heme</name>
        <dbReference type="ChEBI" id="CHEBI:30413"/>
        <label>2</label>
    </ligand>
    <ligandPart>
        <name>Fe</name>
        <dbReference type="ChEBI" id="CHEBI:18248"/>
    </ligandPart>
</feature>
<evidence type="ECO:0000256" key="16">
    <source>
        <dbReference type="PIRSR" id="PIRSR000014-2"/>
    </source>
</evidence>
<feature type="binding site" description="covalent" evidence="15">
    <location>
        <position position="163"/>
    </location>
    <ligand>
        <name>heme</name>
        <dbReference type="ChEBI" id="CHEBI:30413"/>
        <label>4</label>
    </ligand>
</feature>
<dbReference type="EMBL" id="CAADEZ010000016">
    <property type="protein sequence ID" value="VFJ44392.1"/>
    <property type="molecule type" value="Genomic_DNA"/>
</dbReference>
<evidence type="ECO:0000256" key="4">
    <source>
        <dbReference type="ARBA" id="ARBA00022448"/>
    </source>
</evidence>
<feature type="binding site" description="axial binding residue" evidence="16">
    <location>
        <position position="167"/>
    </location>
    <ligand>
        <name>heme</name>
        <dbReference type="ChEBI" id="CHEBI:30413"/>
        <label>4</label>
    </ligand>
    <ligandPart>
        <name>Fe</name>
        <dbReference type="ChEBI" id="CHEBI:18248"/>
    </ligandPart>
</feature>
<keyword evidence="13 14" id="KW-0472">Membrane</keyword>
<feature type="binding site" description="covalent" evidence="15">
    <location>
        <position position="326"/>
    </location>
    <ligand>
        <name>heme</name>
        <dbReference type="ChEBI" id="CHEBI:30413"/>
        <label>5</label>
    </ligand>
</feature>
<dbReference type="InterPro" id="IPR036280">
    <property type="entry name" value="Multihaem_cyt_sf"/>
</dbReference>
<feature type="binding site" description="covalent" evidence="15">
    <location>
        <position position="74"/>
    </location>
    <ligand>
        <name>heme</name>
        <dbReference type="ChEBI" id="CHEBI:30413"/>
        <label>2</label>
    </ligand>
</feature>
<proteinExistence type="inferred from homology"/>
<feature type="binding site" description="covalent" evidence="15">
    <location>
        <position position="41"/>
    </location>
    <ligand>
        <name>heme</name>
        <dbReference type="ChEBI" id="CHEBI:30413"/>
        <label>1</label>
    </ligand>
</feature>
<name>A0A450RYM9_9GAMM</name>
<keyword evidence="5 14" id="KW-1003">Cell membrane</keyword>
<comment type="similarity">
    <text evidence="2 14">Belongs to the TorC/TorY family.</text>
</comment>
<evidence type="ECO:0000256" key="9">
    <source>
        <dbReference type="ARBA" id="ARBA00022723"/>
    </source>
</evidence>
<evidence type="ECO:0000313" key="19">
    <source>
        <dbReference type="EMBL" id="VFJ44392.1"/>
    </source>
</evidence>
<dbReference type="PIRSF" id="PIRSF000014">
    <property type="entry name" value="4_hem_cytch_TorC"/>
    <property type="match status" value="1"/>
</dbReference>
<dbReference type="GO" id="GO:0009276">
    <property type="term" value="C:Gram-negative-bacterium-type cell wall"/>
    <property type="evidence" value="ECO:0007669"/>
    <property type="project" value="UniProtKB-UniRule"/>
</dbReference>
<evidence type="ECO:0000256" key="6">
    <source>
        <dbReference type="ARBA" id="ARBA00022519"/>
    </source>
</evidence>
<keyword evidence="9 14" id="KW-0479">Metal-binding</keyword>